<accession>A0A5A9PLP0</accession>
<dbReference type="GO" id="GO:0034116">
    <property type="term" value="P:positive regulation of heterotypic cell-cell adhesion"/>
    <property type="evidence" value="ECO:0007669"/>
    <property type="project" value="TreeGrafter"/>
</dbReference>
<comment type="subunit">
    <text evidence="8">Heterohexamer; disulfide linked. Contains 2 sets of 3 non-identical chains (alpha, beta and gamma). The 2 heterotrimers are in head to head conformation with the N-termini in a small central domain.</text>
</comment>
<dbReference type="SUPFAM" id="SSF58010">
    <property type="entry name" value="Fibrinogen coiled-coil and central regions"/>
    <property type="match status" value="1"/>
</dbReference>
<keyword evidence="6" id="KW-0094">Blood coagulation</keyword>
<evidence type="ECO:0000256" key="8">
    <source>
        <dbReference type="ARBA" id="ARBA00025974"/>
    </source>
</evidence>
<dbReference type="Gene3D" id="3.90.215.10">
    <property type="entry name" value="Gamma Fibrinogen, chain A, domain 1"/>
    <property type="match status" value="1"/>
</dbReference>
<dbReference type="GO" id="GO:0070527">
    <property type="term" value="P:platelet aggregation"/>
    <property type="evidence" value="ECO:0007669"/>
    <property type="project" value="TreeGrafter"/>
</dbReference>
<reference evidence="10 11" key="1">
    <citation type="journal article" date="2019" name="Mol. Ecol. Resour.">
        <title>Chromosome-level genome assembly of Triplophysa tibetana, a fish adapted to the harsh high-altitude environment of the Tibetan Plateau.</title>
        <authorList>
            <person name="Yang X."/>
            <person name="Liu H."/>
            <person name="Ma Z."/>
            <person name="Zou Y."/>
            <person name="Zou M."/>
            <person name="Mao Y."/>
            <person name="Li X."/>
            <person name="Wang H."/>
            <person name="Chen T."/>
            <person name="Wang W."/>
            <person name="Yang R."/>
        </authorList>
    </citation>
    <scope>NUCLEOTIDE SEQUENCE [LARGE SCALE GENOMIC DNA]</scope>
    <source>
        <strain evidence="10">TTIB1903HZAU</strain>
        <tissue evidence="10">Muscle</tissue>
    </source>
</reference>
<dbReference type="GO" id="GO:0051258">
    <property type="term" value="P:protein polymerization"/>
    <property type="evidence" value="ECO:0007669"/>
    <property type="project" value="InterPro"/>
</dbReference>
<dbReference type="PANTHER" id="PTHR47221:SF6">
    <property type="entry name" value="FIBRINOGEN ALPHA CHAIN"/>
    <property type="match status" value="1"/>
</dbReference>
<dbReference type="InterPro" id="IPR037579">
    <property type="entry name" value="FIB_ANG-like"/>
</dbReference>
<dbReference type="Pfam" id="PF08702">
    <property type="entry name" value="Fib_alpha"/>
    <property type="match status" value="1"/>
</dbReference>
<dbReference type="EMBL" id="SOYY01000004">
    <property type="protein sequence ID" value="KAA0722542.1"/>
    <property type="molecule type" value="Genomic_DNA"/>
</dbReference>
<keyword evidence="5" id="KW-0175">Coiled coil</keyword>
<comment type="subcellular location">
    <subcellularLocation>
        <location evidence="1">Secreted</location>
    </subcellularLocation>
</comment>
<evidence type="ECO:0000259" key="9">
    <source>
        <dbReference type="SMART" id="SM01212"/>
    </source>
</evidence>
<dbReference type="SMART" id="SM01212">
    <property type="entry name" value="Fib_alpha"/>
    <property type="match status" value="1"/>
</dbReference>
<evidence type="ECO:0000256" key="3">
    <source>
        <dbReference type="ARBA" id="ARBA00022696"/>
    </source>
</evidence>
<dbReference type="AlphaFoldDB" id="A0A5A9PLP0"/>
<evidence type="ECO:0000256" key="1">
    <source>
        <dbReference type="ARBA" id="ARBA00004613"/>
    </source>
</evidence>
<dbReference type="GO" id="GO:0005201">
    <property type="term" value="F:extracellular matrix structural constituent"/>
    <property type="evidence" value="ECO:0007669"/>
    <property type="project" value="TreeGrafter"/>
</dbReference>
<dbReference type="Gene3D" id="4.10.530.10">
    <property type="entry name" value="Gamma-fibrinogen Carboxyl Terminal Fragment, domain 2"/>
    <property type="match status" value="1"/>
</dbReference>
<dbReference type="Proteomes" id="UP000324632">
    <property type="component" value="Chromosome 4"/>
</dbReference>
<dbReference type="GO" id="GO:0072377">
    <property type="term" value="P:blood coagulation, common pathway"/>
    <property type="evidence" value="ECO:0007669"/>
    <property type="project" value="TreeGrafter"/>
</dbReference>
<dbReference type="Gene3D" id="1.20.5.50">
    <property type="match status" value="1"/>
</dbReference>
<keyword evidence="2" id="KW-0964">Secreted</keyword>
<keyword evidence="4" id="KW-0732">Signal</keyword>
<sequence length="661" mass="73215">MKDTDTVVNPRGARPVEHGYKAQDTCQTKEWPMCTDDDWESKCPSGCRVQGLIDKADHDLVKKIEKIRRLLDEGKQLYRSADQDSKTTYSYLRERLTLDAGNDNRYATLAEKLRQRIFDLKIKIDNQLRLLHDLKTRVKEQAVAMQRLEVDIDIKLRACKGSCSSYDTFTVDKESYVQLDKQMSNLNALHIQSVETVSSLSVMKSRPLKDVVLPNIYKSAADPTKTEQKLLFGDVGQIQLSLEAEGSTAESAATVSKIPTGMDSSTHKVHCSKSVRKTVMHTKDGLVEKLEVTGGGPGCEDLGKLGVSDQDFLAAANEGKDLSRDGVKITVTRGDERSITTLNHGTDDLGGFGEDFFKDLGTDTRKLSTSSSTSTSKSLAAGSNKAISSSKTVLSSDIDFGDDLGAFLRSDVEEDHPDIHARSLKTRDERKTAVVGEDCVDIQQKHAHGSQSGLFKIKPPGSEEIVVYCDQGTGLAGFGKIDQQAEGFAMSVSDQWSSMITGYPTIDKIGDGEKILFNMNQNLILTDDDLLDLAVELAILGEFCLEFSSNVGVQISSSELFVVHFVSSKGDLLKMTHRETWKMQHERLWFGIFGKKVYVLEDKSRGLYGCGYFMNSVSVADYNDIFDKVMSKSQKNHKQFSTDISSFNSIYRVHILPLSTS</sequence>
<evidence type="ECO:0000256" key="6">
    <source>
        <dbReference type="ARBA" id="ARBA00023084"/>
    </source>
</evidence>
<evidence type="ECO:0000256" key="4">
    <source>
        <dbReference type="ARBA" id="ARBA00022729"/>
    </source>
</evidence>
<keyword evidence="7" id="KW-1015">Disulfide bond</keyword>
<dbReference type="InterPro" id="IPR014716">
    <property type="entry name" value="Fibrinogen_a/b/g_C_1"/>
</dbReference>
<comment type="caution">
    <text evidence="10">The sequence shown here is derived from an EMBL/GenBank/DDBJ whole genome shotgun (WGS) entry which is preliminary data.</text>
</comment>
<dbReference type="GO" id="GO:0005577">
    <property type="term" value="C:fibrinogen complex"/>
    <property type="evidence" value="ECO:0007669"/>
    <property type="project" value="InterPro"/>
</dbReference>
<dbReference type="GO" id="GO:0030674">
    <property type="term" value="F:protein-macromolecule adaptor activity"/>
    <property type="evidence" value="ECO:0007669"/>
    <property type="project" value="TreeGrafter"/>
</dbReference>
<evidence type="ECO:0000256" key="2">
    <source>
        <dbReference type="ARBA" id="ARBA00022525"/>
    </source>
</evidence>
<feature type="domain" description="Fibrinogen alpha/beta/gamma chain coiled coil" evidence="9">
    <location>
        <begin position="27"/>
        <end position="171"/>
    </location>
</feature>
<dbReference type="PANTHER" id="PTHR47221">
    <property type="entry name" value="FIBRINOGEN ALPHA CHAIN"/>
    <property type="match status" value="1"/>
</dbReference>
<evidence type="ECO:0000313" key="11">
    <source>
        <dbReference type="Proteomes" id="UP000324632"/>
    </source>
</evidence>
<dbReference type="GO" id="GO:0042730">
    <property type="term" value="P:fibrinolysis"/>
    <property type="evidence" value="ECO:0007669"/>
    <property type="project" value="TreeGrafter"/>
</dbReference>
<proteinExistence type="predicted"/>
<organism evidence="10 11">
    <name type="scientific">Triplophysa tibetana</name>
    <dbReference type="NCBI Taxonomy" id="1572043"/>
    <lineage>
        <taxon>Eukaryota</taxon>
        <taxon>Metazoa</taxon>
        <taxon>Chordata</taxon>
        <taxon>Craniata</taxon>
        <taxon>Vertebrata</taxon>
        <taxon>Euteleostomi</taxon>
        <taxon>Actinopterygii</taxon>
        <taxon>Neopterygii</taxon>
        <taxon>Teleostei</taxon>
        <taxon>Ostariophysi</taxon>
        <taxon>Cypriniformes</taxon>
        <taxon>Nemacheilidae</taxon>
        <taxon>Triplophysa</taxon>
    </lineage>
</organism>
<protein>
    <submittedName>
        <fullName evidence="10">Fibrinogen alpha chain</fullName>
    </submittedName>
</protein>
<evidence type="ECO:0000256" key="5">
    <source>
        <dbReference type="ARBA" id="ARBA00023054"/>
    </source>
</evidence>
<evidence type="ECO:0000256" key="7">
    <source>
        <dbReference type="ARBA" id="ARBA00023157"/>
    </source>
</evidence>
<dbReference type="InterPro" id="IPR012290">
    <property type="entry name" value="Fibrinogen_a/b/g_coil_dom"/>
</dbReference>
<gene>
    <name evidence="10" type="ORF">E1301_Tti011917</name>
</gene>
<name>A0A5A9PLP0_9TELE</name>
<keyword evidence="11" id="KW-1185">Reference proteome</keyword>
<dbReference type="GO" id="GO:0005102">
    <property type="term" value="F:signaling receptor binding"/>
    <property type="evidence" value="ECO:0007669"/>
    <property type="project" value="InterPro"/>
</dbReference>
<evidence type="ECO:0000313" key="10">
    <source>
        <dbReference type="EMBL" id="KAA0722542.1"/>
    </source>
</evidence>
<keyword evidence="3" id="KW-0356">Hemostasis</keyword>